<proteinExistence type="predicted"/>
<name>A0ABX0M9A0_9BURK</name>
<accession>A0ABX0M9A0</accession>
<keyword evidence="2" id="KW-1185">Reference proteome</keyword>
<dbReference type="RefSeq" id="WP_167076845.1">
    <property type="nucleotide sequence ID" value="NZ_VVIW01000006.1"/>
</dbReference>
<comment type="caution">
    <text evidence="1">The sequence shown here is derived from an EMBL/GenBank/DDBJ whole genome shotgun (WGS) entry which is preliminary data.</text>
</comment>
<evidence type="ECO:0000313" key="1">
    <source>
        <dbReference type="EMBL" id="NHZ41047.1"/>
    </source>
</evidence>
<organism evidence="1 2">
    <name type="scientific">Massilia aquatica</name>
    <dbReference type="NCBI Taxonomy" id="2609000"/>
    <lineage>
        <taxon>Bacteria</taxon>
        <taxon>Pseudomonadati</taxon>
        <taxon>Pseudomonadota</taxon>
        <taxon>Betaproteobacteria</taxon>
        <taxon>Burkholderiales</taxon>
        <taxon>Oxalobacteraceae</taxon>
        <taxon>Telluria group</taxon>
        <taxon>Massilia</taxon>
    </lineage>
</organism>
<protein>
    <recommendedName>
        <fullName evidence="3">Lipoprotein</fullName>
    </recommendedName>
</protein>
<dbReference type="EMBL" id="VVIW01000006">
    <property type="protein sequence ID" value="NHZ41047.1"/>
    <property type="molecule type" value="Genomic_DNA"/>
</dbReference>
<evidence type="ECO:0000313" key="2">
    <source>
        <dbReference type="Proteomes" id="UP000819052"/>
    </source>
</evidence>
<dbReference type="PROSITE" id="PS51257">
    <property type="entry name" value="PROKAR_LIPOPROTEIN"/>
    <property type="match status" value="1"/>
</dbReference>
<dbReference type="Proteomes" id="UP000819052">
    <property type="component" value="Unassembled WGS sequence"/>
</dbReference>
<reference evidence="1 2" key="1">
    <citation type="submission" date="2019-09" db="EMBL/GenBank/DDBJ databases">
        <title>Taxonomy of Antarctic Massilia spp.: description of Massilia rubra sp. nov., Massilia aquatica sp. nov., Massilia mucilaginosa sp. nov., Massilia frigida sp. nov. isolated from streams, lakes and regoliths.</title>
        <authorList>
            <person name="Holochova P."/>
            <person name="Sedlacek I."/>
            <person name="Kralova S."/>
            <person name="Maslanova I."/>
            <person name="Busse H.-J."/>
            <person name="Stankova E."/>
            <person name="Vrbovska V."/>
            <person name="Kovarovic V."/>
            <person name="Bartak M."/>
            <person name="Svec P."/>
            <person name="Pantucek R."/>
        </authorList>
    </citation>
    <scope>NUCLEOTIDE SEQUENCE [LARGE SCALE GENOMIC DNA]</scope>
    <source>
        <strain evidence="1 2">CCM 8693</strain>
    </source>
</reference>
<sequence length="99" mass="10691">MKRYASALLPLAILCACDSSRPSDSLIVEAVASKIAFVGGTPDQISLVKNGSVSDVSCSAGEITTCDFEINKVKHTALFAKTRYGRWAIAYPFRMKAYP</sequence>
<gene>
    <name evidence="1" type="ORF">F1609_12890</name>
</gene>
<evidence type="ECO:0008006" key="3">
    <source>
        <dbReference type="Google" id="ProtNLM"/>
    </source>
</evidence>